<evidence type="ECO:0000313" key="2">
    <source>
        <dbReference type="Proteomes" id="UP001642483"/>
    </source>
</evidence>
<organism evidence="1 2">
    <name type="scientific">Clavelina lepadiformis</name>
    <name type="common">Light-bulb sea squirt</name>
    <name type="synonym">Ascidia lepadiformis</name>
    <dbReference type="NCBI Taxonomy" id="159417"/>
    <lineage>
        <taxon>Eukaryota</taxon>
        <taxon>Metazoa</taxon>
        <taxon>Chordata</taxon>
        <taxon>Tunicata</taxon>
        <taxon>Ascidiacea</taxon>
        <taxon>Aplousobranchia</taxon>
        <taxon>Clavelinidae</taxon>
        <taxon>Clavelina</taxon>
    </lineage>
</organism>
<dbReference type="EMBL" id="CAWYQH010000106">
    <property type="protein sequence ID" value="CAK8687716.1"/>
    <property type="molecule type" value="Genomic_DNA"/>
</dbReference>
<comment type="caution">
    <text evidence="1">The sequence shown here is derived from an EMBL/GenBank/DDBJ whole genome shotgun (WGS) entry which is preliminary data.</text>
</comment>
<dbReference type="Proteomes" id="UP001642483">
    <property type="component" value="Unassembled WGS sequence"/>
</dbReference>
<reference evidence="1 2" key="1">
    <citation type="submission" date="2024-02" db="EMBL/GenBank/DDBJ databases">
        <authorList>
            <person name="Daric V."/>
            <person name="Darras S."/>
        </authorList>
    </citation>
    <scope>NUCLEOTIDE SEQUENCE [LARGE SCALE GENOMIC DNA]</scope>
</reference>
<accession>A0ABP0G7B3</accession>
<sequence>MAESKPVSYSDKVKKKLRLMEYARPNCLTFRVSYGTKREDLCKIFEKINFSLKYLVGLVKKKGGKIDITCKSRQNVLDLHEKLLNLEEIRYLKLNARGVSLGKRSRSGGEKDHGEILMAYQITKNSQRTSAVRNMLVEELNHSCRTRKGRWIIRVQDHKTFAKYGDATIVMPGWLKEGLDNLVRFNGKEI</sequence>
<keyword evidence="2" id="KW-1185">Reference proteome</keyword>
<proteinExistence type="predicted"/>
<protein>
    <submittedName>
        <fullName evidence="1">Uncharacterized protein</fullName>
    </submittedName>
</protein>
<gene>
    <name evidence="1" type="ORF">CVLEPA_LOCUS19777</name>
</gene>
<name>A0ABP0G7B3_CLALP</name>
<evidence type="ECO:0000313" key="1">
    <source>
        <dbReference type="EMBL" id="CAK8687716.1"/>
    </source>
</evidence>